<proteinExistence type="predicted"/>
<evidence type="ECO:0000313" key="3">
    <source>
        <dbReference type="EMBL" id="MBW4661695.1"/>
    </source>
</evidence>
<name>A0A951QH14_9CYAN</name>
<keyword evidence="2" id="KW-0472">Membrane</keyword>
<protein>
    <submittedName>
        <fullName evidence="3">Uncharacterized protein</fullName>
    </submittedName>
</protein>
<reference evidence="3" key="2">
    <citation type="journal article" date="2022" name="Microbiol. Resour. Announc.">
        <title>Metagenome Sequencing to Explore Phylogenomics of Terrestrial Cyanobacteria.</title>
        <authorList>
            <person name="Ward R.D."/>
            <person name="Stajich J.E."/>
            <person name="Johansen J.R."/>
            <person name="Huntemann M."/>
            <person name="Clum A."/>
            <person name="Foster B."/>
            <person name="Foster B."/>
            <person name="Roux S."/>
            <person name="Palaniappan K."/>
            <person name="Varghese N."/>
            <person name="Mukherjee S."/>
            <person name="Reddy T.B.K."/>
            <person name="Daum C."/>
            <person name="Copeland A."/>
            <person name="Chen I.A."/>
            <person name="Ivanova N.N."/>
            <person name="Kyrpides N.C."/>
            <person name="Shapiro N."/>
            <person name="Eloe-Fadrosh E.A."/>
            <person name="Pietrasiak N."/>
        </authorList>
    </citation>
    <scope>NUCLEOTIDE SEQUENCE</scope>
    <source>
        <strain evidence="3">UHER 2000/2452</strain>
    </source>
</reference>
<keyword evidence="2" id="KW-0812">Transmembrane</keyword>
<keyword evidence="1" id="KW-0175">Coiled coil</keyword>
<accession>A0A951QH14</accession>
<dbReference type="AlphaFoldDB" id="A0A951QH14"/>
<dbReference type="Proteomes" id="UP000757435">
    <property type="component" value="Unassembled WGS sequence"/>
</dbReference>
<comment type="caution">
    <text evidence="3">The sequence shown here is derived from an EMBL/GenBank/DDBJ whole genome shotgun (WGS) entry which is preliminary data.</text>
</comment>
<reference evidence="3" key="1">
    <citation type="submission" date="2021-05" db="EMBL/GenBank/DDBJ databases">
        <authorList>
            <person name="Pietrasiak N."/>
            <person name="Ward R."/>
            <person name="Stajich J.E."/>
            <person name="Kurbessoian T."/>
        </authorList>
    </citation>
    <scope>NUCLEOTIDE SEQUENCE</scope>
    <source>
        <strain evidence="3">UHER 2000/2452</strain>
    </source>
</reference>
<evidence type="ECO:0000256" key="1">
    <source>
        <dbReference type="SAM" id="Coils"/>
    </source>
</evidence>
<evidence type="ECO:0000256" key="2">
    <source>
        <dbReference type="SAM" id="Phobius"/>
    </source>
</evidence>
<organism evidence="3 4">
    <name type="scientific">Drouetiella hepatica Uher 2000/2452</name>
    <dbReference type="NCBI Taxonomy" id="904376"/>
    <lineage>
        <taxon>Bacteria</taxon>
        <taxon>Bacillati</taxon>
        <taxon>Cyanobacteriota</taxon>
        <taxon>Cyanophyceae</taxon>
        <taxon>Oculatellales</taxon>
        <taxon>Oculatellaceae</taxon>
        <taxon>Drouetiella</taxon>
    </lineage>
</organism>
<dbReference type="EMBL" id="JAHHHD010000043">
    <property type="protein sequence ID" value="MBW4661695.1"/>
    <property type="molecule type" value="Genomic_DNA"/>
</dbReference>
<feature type="transmembrane region" description="Helical" evidence="2">
    <location>
        <begin position="21"/>
        <end position="37"/>
    </location>
</feature>
<sequence>MTYTLIMTQWQNSFRFTQTQGLWVGVWVGYISFVLWLGIRWIVLSSGALIGVLTIASWHIQLRTQRAHPTVSSANLLQPEIFLNHITILNDRVPEACQSLWRSVQAQAQAIQRTAAQIAQQEPTFIPDLLETLHTVLDLVDQLVQALQVTQQVQTPHYQKLSQIQLQSSLDRLQQTHDQLQELRDQLALVSLKQRCITPSGISTRLQILVTENEKGILGD</sequence>
<keyword evidence="2" id="KW-1133">Transmembrane helix</keyword>
<gene>
    <name evidence="3" type="ORF">KME15_23745</name>
</gene>
<evidence type="ECO:0000313" key="4">
    <source>
        <dbReference type="Proteomes" id="UP000757435"/>
    </source>
</evidence>
<feature type="coiled-coil region" evidence="1">
    <location>
        <begin position="163"/>
        <end position="193"/>
    </location>
</feature>